<dbReference type="Pfam" id="PF10067">
    <property type="entry name" value="DUF2306"/>
    <property type="match status" value="1"/>
</dbReference>
<dbReference type="InterPro" id="IPR018750">
    <property type="entry name" value="DUF2306_membrane"/>
</dbReference>
<dbReference type="InParanoid" id="M7XAT2"/>
<keyword evidence="1" id="KW-0812">Transmembrane</keyword>
<feature type="transmembrane region" description="Helical" evidence="1">
    <location>
        <begin position="6"/>
        <end position="26"/>
    </location>
</feature>
<dbReference type="EMBL" id="AMZY02000016">
    <property type="protein sequence ID" value="EMS32009.1"/>
    <property type="molecule type" value="Genomic_DNA"/>
</dbReference>
<dbReference type="Proteomes" id="UP000010953">
    <property type="component" value="Unassembled WGS sequence"/>
</dbReference>
<dbReference type="OrthoDB" id="5984490at2"/>
<protein>
    <recommendedName>
        <fullName evidence="4">DUF2306 domain-containing protein</fullName>
    </recommendedName>
</protein>
<feature type="transmembrane region" description="Helical" evidence="1">
    <location>
        <begin position="97"/>
        <end position="117"/>
    </location>
</feature>
<feature type="transmembrane region" description="Helical" evidence="1">
    <location>
        <begin position="162"/>
        <end position="185"/>
    </location>
</feature>
<comment type="caution">
    <text evidence="2">The sequence shown here is derived from an EMBL/GenBank/DDBJ whole genome shotgun (WGS) entry which is preliminary data.</text>
</comment>
<evidence type="ECO:0000256" key="1">
    <source>
        <dbReference type="SAM" id="Phobius"/>
    </source>
</evidence>
<feature type="transmembrane region" description="Helical" evidence="1">
    <location>
        <begin position="38"/>
        <end position="57"/>
    </location>
</feature>
<organism evidence="2 3">
    <name type="scientific">Mariniradius saccharolyticus AK6</name>
    <dbReference type="NCBI Taxonomy" id="1239962"/>
    <lineage>
        <taxon>Bacteria</taxon>
        <taxon>Pseudomonadati</taxon>
        <taxon>Bacteroidota</taxon>
        <taxon>Cytophagia</taxon>
        <taxon>Cytophagales</taxon>
        <taxon>Cyclobacteriaceae</taxon>
        <taxon>Mariniradius</taxon>
    </lineage>
</organism>
<keyword evidence="1" id="KW-0472">Membrane</keyword>
<dbReference type="STRING" id="1239962.C943_01744"/>
<gene>
    <name evidence="2" type="ORF">C943_01744</name>
</gene>
<keyword evidence="1" id="KW-1133">Transmembrane helix</keyword>
<feature type="transmembrane region" description="Helical" evidence="1">
    <location>
        <begin position="191"/>
        <end position="208"/>
    </location>
</feature>
<evidence type="ECO:0008006" key="4">
    <source>
        <dbReference type="Google" id="ProtNLM"/>
    </source>
</evidence>
<dbReference type="eggNOG" id="ENOG502ZB5Q">
    <property type="taxonomic scope" value="Bacteria"/>
</dbReference>
<dbReference type="AlphaFoldDB" id="M7XAT2"/>
<accession>M7XAT2</accession>
<reference evidence="2" key="1">
    <citation type="submission" date="2013-01" db="EMBL/GenBank/DDBJ databases">
        <title>Genome assembly of Mariniradius saccharolyticus AK6.</title>
        <authorList>
            <person name="Vaidya B."/>
            <person name="Khatri I."/>
            <person name="Tanuku N.R.S."/>
            <person name="Subramanian S."/>
            <person name="Pinnaka A."/>
        </authorList>
    </citation>
    <scope>NUCLEOTIDE SEQUENCE [LARGE SCALE GENOMIC DNA]</scope>
    <source>
        <strain evidence="2">AK6</strain>
    </source>
</reference>
<evidence type="ECO:0000313" key="2">
    <source>
        <dbReference type="EMBL" id="EMS32009.1"/>
    </source>
</evidence>
<proteinExistence type="predicted"/>
<sequence>MFYQAILIIHIVAGFLALLFGAMAISSRKGEANHKKSGKWYVFAMYVVGFSAILMTQLKANPFLFTVGVFTLYMTHVGNRSIFYFRLKNSYQTGWKDILPIAIALVVSGFMVFKPIYEMLQRGSFSVSVMAVFGGILMGFALRDLRMILKNPVFQPSDKTWLIKHIGMVGGAYIATLTAFLVTNISFNPSWLIWLTPTLIGSILIGRASKAWRQKLRLNP</sequence>
<dbReference type="RefSeq" id="WP_008629948.1">
    <property type="nucleotide sequence ID" value="NZ_AMZY02000016.1"/>
</dbReference>
<name>M7XAT2_9BACT</name>
<feature type="transmembrane region" description="Helical" evidence="1">
    <location>
        <begin position="123"/>
        <end position="142"/>
    </location>
</feature>
<keyword evidence="3" id="KW-1185">Reference proteome</keyword>
<feature type="transmembrane region" description="Helical" evidence="1">
    <location>
        <begin position="63"/>
        <end position="85"/>
    </location>
</feature>
<evidence type="ECO:0000313" key="3">
    <source>
        <dbReference type="Proteomes" id="UP000010953"/>
    </source>
</evidence>